<dbReference type="EMBL" id="VOIH02000008">
    <property type="protein sequence ID" value="KAF3439880.1"/>
    <property type="molecule type" value="Genomic_DNA"/>
</dbReference>
<organism evidence="4 5">
    <name type="scientific">Rhamnella rubrinervis</name>
    <dbReference type="NCBI Taxonomy" id="2594499"/>
    <lineage>
        <taxon>Eukaryota</taxon>
        <taxon>Viridiplantae</taxon>
        <taxon>Streptophyta</taxon>
        <taxon>Embryophyta</taxon>
        <taxon>Tracheophyta</taxon>
        <taxon>Spermatophyta</taxon>
        <taxon>Magnoliopsida</taxon>
        <taxon>eudicotyledons</taxon>
        <taxon>Gunneridae</taxon>
        <taxon>Pentapetalae</taxon>
        <taxon>rosids</taxon>
        <taxon>fabids</taxon>
        <taxon>Rosales</taxon>
        <taxon>Rhamnaceae</taxon>
        <taxon>rhamnoid group</taxon>
        <taxon>Rhamneae</taxon>
        <taxon>Rhamnella</taxon>
    </lineage>
</organism>
<dbReference type="GO" id="GO:0008970">
    <property type="term" value="F:phospholipase A1 activity"/>
    <property type="evidence" value="ECO:0007669"/>
    <property type="project" value="InterPro"/>
</dbReference>
<dbReference type="OrthoDB" id="438440at2759"/>
<evidence type="ECO:0000256" key="1">
    <source>
        <dbReference type="ARBA" id="ARBA00022801"/>
    </source>
</evidence>
<dbReference type="InterPro" id="IPR043367">
    <property type="entry name" value="PLIP1/2/3"/>
</dbReference>
<comment type="caution">
    <text evidence="4">The sequence shown here is derived from an EMBL/GenBank/DDBJ whole genome shotgun (WGS) entry which is preliminary data.</text>
</comment>
<keyword evidence="1" id="KW-0378">Hydrolase</keyword>
<dbReference type="GO" id="GO:0006629">
    <property type="term" value="P:lipid metabolic process"/>
    <property type="evidence" value="ECO:0007669"/>
    <property type="project" value="InterPro"/>
</dbReference>
<accession>A0A8K0DYW9</accession>
<protein>
    <recommendedName>
        <fullName evidence="3">Fungal lipase-type domain-containing protein</fullName>
    </recommendedName>
</protein>
<sequence>MACTSLGITVSPASSRTNGIFKEQSSGLYRSGSAKDLRSRSSAGMQRSYSDNHICYCANRIHATQTEPKLKASRSMGIFPFQLSILPNSLKSFLFDPETSRDMSIVEKDTSMVANTGEDDEGQEIKRANWVERLLEIRSQWRNRQPKEDVDEDGVYDEEQIGDCDCDCDEDESGCVVSYNSEEGDEEVRYDRESFSRFLAKVPWSDTKHFSTLAFLSNIAYVIPEIKAKALKRYFGLQFVTSSLEKKAEIAAIKEKLDQDSTRVPVVASLVVSESDSDRDVDSEKKSSIRPSVAYEIAASAATYVQSRAKNMLSIGSESEQEDDGQDEYESKDQPQEEVESSPHVYKSEVAAYMAASTMTTVVAAGEKEKLEAAKDLQSLHSSPCEWFICDDSSTYTRCFIIQGSDSLASWQANLFFEPTKFEGTDVLVHRGIYEAAKGIYVQFMPEIIEHLNKYGERAKLQFTGHSLGGSLSLLVHLMLLSRKAVKPSALRPVVTFGSPFVFCGGQKILDELGLDENHIHSVMMHRDIVPRAFSCNYPNHVATLLKRLNGSFRSHPCLIKSKLLYSPLGKVFILQPDDKSSPPHPLLPPGSALYALDKTRCGFSTSVVRAFLNNPHPLETLSDPTAYGSEGTILRDHDSSNYLKAVNGVLRKHTKAIRKVRKERNLQWPLLTSPSPHSWSHESNMETSRLITKEIMTGV</sequence>
<feature type="domain" description="Fungal lipase-type" evidence="3">
    <location>
        <begin position="400"/>
        <end position="537"/>
    </location>
</feature>
<evidence type="ECO:0000313" key="5">
    <source>
        <dbReference type="Proteomes" id="UP000796880"/>
    </source>
</evidence>
<dbReference type="AlphaFoldDB" id="A0A8K0DYW9"/>
<dbReference type="Gene3D" id="3.40.50.1820">
    <property type="entry name" value="alpha/beta hydrolase"/>
    <property type="match status" value="1"/>
</dbReference>
<dbReference type="SUPFAM" id="SSF53474">
    <property type="entry name" value="alpha/beta-Hydrolases"/>
    <property type="match status" value="1"/>
</dbReference>
<dbReference type="CDD" id="cd00519">
    <property type="entry name" value="Lipase_3"/>
    <property type="match status" value="1"/>
</dbReference>
<dbReference type="Proteomes" id="UP000796880">
    <property type="component" value="Unassembled WGS sequence"/>
</dbReference>
<evidence type="ECO:0000259" key="3">
    <source>
        <dbReference type="Pfam" id="PF01764"/>
    </source>
</evidence>
<name>A0A8K0DYW9_9ROSA</name>
<feature type="region of interest" description="Disordered" evidence="2">
    <location>
        <begin position="316"/>
        <end position="343"/>
    </location>
</feature>
<dbReference type="PANTHER" id="PTHR46483">
    <property type="entry name" value="PHOSPHOLIPASE A1 PLIP2, CHLOROPLASTIC"/>
    <property type="match status" value="1"/>
</dbReference>
<dbReference type="Pfam" id="PF01764">
    <property type="entry name" value="Lipase_3"/>
    <property type="match status" value="1"/>
</dbReference>
<dbReference type="InterPro" id="IPR002921">
    <property type="entry name" value="Fungal_lipase-type"/>
</dbReference>
<reference evidence="4" key="1">
    <citation type="submission" date="2020-03" db="EMBL/GenBank/DDBJ databases">
        <title>A high-quality chromosome-level genome assembly of a woody plant with both climbing and erect habits, Rhamnella rubrinervis.</title>
        <authorList>
            <person name="Lu Z."/>
            <person name="Yang Y."/>
            <person name="Zhu X."/>
            <person name="Sun Y."/>
        </authorList>
    </citation>
    <scope>NUCLEOTIDE SEQUENCE</scope>
    <source>
        <strain evidence="4">BYM</strain>
        <tissue evidence="4">Leaf</tissue>
    </source>
</reference>
<proteinExistence type="predicted"/>
<gene>
    <name evidence="4" type="ORF">FNV43_RR18158</name>
</gene>
<dbReference type="InterPro" id="IPR029058">
    <property type="entry name" value="AB_hydrolase_fold"/>
</dbReference>
<dbReference type="PANTHER" id="PTHR46483:SF1">
    <property type="entry name" value="PHOSPHOLIPASE A1 PLIP1, CHLOROPLASTIC"/>
    <property type="match status" value="1"/>
</dbReference>
<evidence type="ECO:0000256" key="2">
    <source>
        <dbReference type="SAM" id="MobiDB-lite"/>
    </source>
</evidence>
<evidence type="ECO:0000313" key="4">
    <source>
        <dbReference type="EMBL" id="KAF3439880.1"/>
    </source>
</evidence>
<feature type="compositionally biased region" description="Acidic residues" evidence="2">
    <location>
        <begin position="319"/>
        <end position="328"/>
    </location>
</feature>
<keyword evidence="5" id="KW-1185">Reference proteome</keyword>